<dbReference type="Gene3D" id="2.40.50.140">
    <property type="entry name" value="Nucleic acid-binding proteins"/>
    <property type="match status" value="1"/>
</dbReference>
<dbReference type="InterPro" id="IPR051270">
    <property type="entry name" value="Tyrosine-tRNA_ligase_regulator"/>
</dbReference>
<dbReference type="EMBL" id="PUEJ01000003">
    <property type="protein sequence ID" value="PRH87971.1"/>
    <property type="molecule type" value="Genomic_DNA"/>
</dbReference>
<dbReference type="NCBIfam" id="TIGR02222">
    <property type="entry name" value="chap_CsaA"/>
    <property type="match status" value="1"/>
</dbReference>
<dbReference type="InterPro" id="IPR012340">
    <property type="entry name" value="NA-bd_OB-fold"/>
</dbReference>
<dbReference type="GO" id="GO:0000049">
    <property type="term" value="F:tRNA binding"/>
    <property type="evidence" value="ECO:0007669"/>
    <property type="project" value="UniProtKB-UniRule"/>
</dbReference>
<accession>A0A2S9QF48</accession>
<dbReference type="SUPFAM" id="SSF50249">
    <property type="entry name" value="Nucleic acid-binding proteins"/>
    <property type="match status" value="1"/>
</dbReference>
<dbReference type="PROSITE" id="PS50886">
    <property type="entry name" value="TRBD"/>
    <property type="match status" value="1"/>
</dbReference>
<name>A0A2S9QF48_9HYPH</name>
<dbReference type="OrthoDB" id="9794564at2"/>
<feature type="domain" description="TRNA-binding" evidence="4">
    <location>
        <begin position="16"/>
        <end position="120"/>
    </location>
</feature>
<dbReference type="NCBIfam" id="NF007494">
    <property type="entry name" value="PRK10089.1-3"/>
    <property type="match status" value="1"/>
</dbReference>
<dbReference type="InterPro" id="IPR002547">
    <property type="entry name" value="tRNA-bd_dom"/>
</dbReference>
<gene>
    <name evidence="5" type="ORF">C5L14_08690</name>
</gene>
<evidence type="ECO:0000259" key="4">
    <source>
        <dbReference type="PROSITE" id="PS50886"/>
    </source>
</evidence>
<protein>
    <submittedName>
        <fullName evidence="5">tRNA-binding protein</fullName>
    </submittedName>
</protein>
<evidence type="ECO:0000313" key="6">
    <source>
        <dbReference type="Proteomes" id="UP000237682"/>
    </source>
</evidence>
<dbReference type="NCBIfam" id="NF007495">
    <property type="entry name" value="PRK10089.1-4"/>
    <property type="match status" value="1"/>
</dbReference>
<dbReference type="RefSeq" id="WP_105861639.1">
    <property type="nucleotide sequence ID" value="NZ_PUEJ01000003.1"/>
</dbReference>
<evidence type="ECO:0000256" key="2">
    <source>
        <dbReference type="ARBA" id="ARBA00022884"/>
    </source>
</evidence>
<dbReference type="Proteomes" id="UP000237682">
    <property type="component" value="Unassembled WGS sequence"/>
</dbReference>
<keyword evidence="2 3" id="KW-0694">RNA-binding</keyword>
<dbReference type="Pfam" id="PF01588">
    <property type="entry name" value="tRNA_bind"/>
    <property type="match status" value="1"/>
</dbReference>
<dbReference type="PANTHER" id="PTHR11586">
    <property type="entry name" value="TRNA-AMINOACYLATION COFACTOR ARC1 FAMILY MEMBER"/>
    <property type="match status" value="1"/>
</dbReference>
<organism evidence="5 6">
    <name type="scientific">Labrys okinawensis</name>
    <dbReference type="NCBI Taxonomy" id="346911"/>
    <lineage>
        <taxon>Bacteria</taxon>
        <taxon>Pseudomonadati</taxon>
        <taxon>Pseudomonadota</taxon>
        <taxon>Alphaproteobacteria</taxon>
        <taxon>Hyphomicrobiales</taxon>
        <taxon>Xanthobacteraceae</taxon>
        <taxon>Labrys</taxon>
    </lineage>
</organism>
<keyword evidence="1 3" id="KW-0820">tRNA-binding</keyword>
<dbReference type="FunFam" id="2.40.50.140:FF:000165">
    <property type="entry name" value="Chaperone CsaA"/>
    <property type="match status" value="1"/>
</dbReference>
<dbReference type="PANTHER" id="PTHR11586:SF37">
    <property type="entry name" value="TRNA-BINDING DOMAIN-CONTAINING PROTEIN"/>
    <property type="match status" value="1"/>
</dbReference>
<reference evidence="5 6" key="1">
    <citation type="submission" date="2018-02" db="EMBL/GenBank/DDBJ databases">
        <title>Whole genome sequencing of endophytic bacterium.</title>
        <authorList>
            <person name="Eedara R."/>
            <person name="Podile A.R."/>
        </authorList>
    </citation>
    <scope>NUCLEOTIDE SEQUENCE [LARGE SCALE GENOMIC DNA]</scope>
    <source>
        <strain evidence="5 6">RP1T</strain>
    </source>
</reference>
<keyword evidence="6" id="KW-1185">Reference proteome</keyword>
<evidence type="ECO:0000256" key="1">
    <source>
        <dbReference type="ARBA" id="ARBA00022555"/>
    </source>
</evidence>
<evidence type="ECO:0000313" key="5">
    <source>
        <dbReference type="EMBL" id="PRH87971.1"/>
    </source>
</evidence>
<evidence type="ECO:0000256" key="3">
    <source>
        <dbReference type="PROSITE-ProRule" id="PRU00209"/>
    </source>
</evidence>
<comment type="caution">
    <text evidence="5">The sequence shown here is derived from an EMBL/GenBank/DDBJ whole genome shotgun (WGS) entry which is preliminary data.</text>
</comment>
<dbReference type="AlphaFoldDB" id="A0A2S9QF48"/>
<dbReference type="InterPro" id="IPR008231">
    <property type="entry name" value="CsaA"/>
</dbReference>
<proteinExistence type="predicted"/>
<sequence length="120" mass="12880">MSSSSGQPSAEIGFDDFLKVDIRIGTVLEAVPLEGARKPAYRMRIDFGGEIGIKASSAQLTALYRADELVGRQVMAVVNFPPRQIGKFMSQVLTLGFPGPDGAVVLATPERQVPNGSRLF</sequence>
<dbReference type="CDD" id="cd02798">
    <property type="entry name" value="tRNA_bind_CsaA"/>
    <property type="match status" value="1"/>
</dbReference>